<accession>A0ACB7UH37</accession>
<dbReference type="Proteomes" id="UP000827976">
    <property type="component" value="Chromosome 16"/>
</dbReference>
<evidence type="ECO:0000313" key="2">
    <source>
        <dbReference type="Proteomes" id="UP000827976"/>
    </source>
</evidence>
<name>A0ACB7UH37_DIOAL</name>
<comment type="caution">
    <text evidence="1">The sequence shown here is derived from an EMBL/GenBank/DDBJ whole genome shotgun (WGS) entry which is preliminary data.</text>
</comment>
<keyword evidence="2" id="KW-1185">Reference proteome</keyword>
<organism evidence="1 2">
    <name type="scientific">Dioscorea alata</name>
    <name type="common">Purple yam</name>
    <dbReference type="NCBI Taxonomy" id="55571"/>
    <lineage>
        <taxon>Eukaryota</taxon>
        <taxon>Viridiplantae</taxon>
        <taxon>Streptophyta</taxon>
        <taxon>Embryophyta</taxon>
        <taxon>Tracheophyta</taxon>
        <taxon>Spermatophyta</taxon>
        <taxon>Magnoliopsida</taxon>
        <taxon>Liliopsida</taxon>
        <taxon>Dioscoreales</taxon>
        <taxon>Dioscoreaceae</taxon>
        <taxon>Dioscorea</taxon>
    </lineage>
</organism>
<reference evidence="2" key="1">
    <citation type="journal article" date="2022" name="Nat. Commun.">
        <title>Chromosome evolution and the genetic basis of agronomically important traits in greater yam.</title>
        <authorList>
            <person name="Bredeson J.V."/>
            <person name="Lyons J.B."/>
            <person name="Oniyinde I.O."/>
            <person name="Okereke N.R."/>
            <person name="Kolade O."/>
            <person name="Nnabue I."/>
            <person name="Nwadili C.O."/>
            <person name="Hribova E."/>
            <person name="Parker M."/>
            <person name="Nwogha J."/>
            <person name="Shu S."/>
            <person name="Carlson J."/>
            <person name="Kariba R."/>
            <person name="Muthemba S."/>
            <person name="Knop K."/>
            <person name="Barton G.J."/>
            <person name="Sherwood A.V."/>
            <person name="Lopez-Montes A."/>
            <person name="Asiedu R."/>
            <person name="Jamnadass R."/>
            <person name="Muchugi A."/>
            <person name="Goodstein D."/>
            <person name="Egesi C.N."/>
            <person name="Featherston J."/>
            <person name="Asfaw A."/>
            <person name="Simpson G.G."/>
            <person name="Dolezel J."/>
            <person name="Hendre P.S."/>
            <person name="Van Deynze A."/>
            <person name="Kumar P.L."/>
            <person name="Obidiegwu J.E."/>
            <person name="Bhattacharjee R."/>
            <person name="Rokhsar D.S."/>
        </authorList>
    </citation>
    <scope>NUCLEOTIDE SEQUENCE [LARGE SCALE GENOMIC DNA]</scope>
    <source>
        <strain evidence="2">cv. TDa95/00328</strain>
    </source>
</reference>
<protein>
    <submittedName>
        <fullName evidence="1">Zinc finger Dof-type protein</fullName>
    </submittedName>
</protein>
<dbReference type="EMBL" id="CM037026">
    <property type="protein sequence ID" value="KAH7659556.1"/>
    <property type="molecule type" value="Genomic_DNA"/>
</dbReference>
<evidence type="ECO:0000313" key="1">
    <source>
        <dbReference type="EMBL" id="KAH7659556.1"/>
    </source>
</evidence>
<gene>
    <name evidence="1" type="ORF">IHE45_16G038200</name>
</gene>
<proteinExistence type="predicted"/>
<sequence length="326" mass="34731">MDTAQWPQGIGLVKPMEELIAVNSNNISTNRSNNMNNNTITRTATTAATPATTATGSQVMVERKTRPQKEQALNCPRCNSINTKFCYYNNYSLTQPRYFCKTCRRYWTEGGSLRNVPVGGGSRKNKRTTSCTTTTTSTITTATTTATSSATLPSIRGQDLNLAFPNPRNSMGEFGEMASMESSGNNGSGCSVVASSSSLSAMELLRSGMVVRGLSSSTPFVSMNDAGLMPYPAGFGLHEFKPPASLSFNPHDPVQENAGRLLFPFEDLRQVDESNRGGHGGDAQGFWTGMMGGGAGAGGAGTGAGAGPCFFLGWLQRLMYGDVREE</sequence>